<reference evidence="1" key="2">
    <citation type="submission" date="2021-04" db="EMBL/GenBank/DDBJ databases">
        <authorList>
            <person name="Gilroy R."/>
        </authorList>
    </citation>
    <scope>NUCLEOTIDE SEQUENCE</scope>
    <source>
        <strain evidence="1">ChiSjej1B19-5720</strain>
    </source>
</reference>
<dbReference type="EMBL" id="DWYZ01000241">
    <property type="protein sequence ID" value="HJB29665.1"/>
    <property type="molecule type" value="Genomic_DNA"/>
</dbReference>
<accession>A0A9D2LU38</accession>
<dbReference type="AlphaFoldDB" id="A0A9D2LU38"/>
<proteinExistence type="predicted"/>
<gene>
    <name evidence="1" type="ORF">IAA06_12875</name>
</gene>
<comment type="caution">
    <text evidence="1">The sequence shown here is derived from an EMBL/GenBank/DDBJ whole genome shotgun (WGS) entry which is preliminary data.</text>
</comment>
<organism evidence="1 2">
    <name type="scientific">Candidatus Blautia faecavium</name>
    <dbReference type="NCBI Taxonomy" id="2838487"/>
    <lineage>
        <taxon>Bacteria</taxon>
        <taxon>Bacillati</taxon>
        <taxon>Bacillota</taxon>
        <taxon>Clostridia</taxon>
        <taxon>Lachnospirales</taxon>
        <taxon>Lachnospiraceae</taxon>
        <taxon>Blautia</taxon>
    </lineage>
</organism>
<protein>
    <recommendedName>
        <fullName evidence="3">DUF2007 domain-containing protein</fullName>
    </recommendedName>
</protein>
<dbReference type="Proteomes" id="UP000823842">
    <property type="component" value="Unassembled WGS sequence"/>
</dbReference>
<evidence type="ECO:0000313" key="1">
    <source>
        <dbReference type="EMBL" id="HJB29665.1"/>
    </source>
</evidence>
<reference evidence="1" key="1">
    <citation type="journal article" date="2021" name="PeerJ">
        <title>Extensive microbial diversity within the chicken gut microbiome revealed by metagenomics and culture.</title>
        <authorList>
            <person name="Gilroy R."/>
            <person name="Ravi A."/>
            <person name="Getino M."/>
            <person name="Pursley I."/>
            <person name="Horton D.L."/>
            <person name="Alikhan N.F."/>
            <person name="Baker D."/>
            <person name="Gharbi K."/>
            <person name="Hall N."/>
            <person name="Watson M."/>
            <person name="Adriaenssens E.M."/>
            <person name="Foster-Nyarko E."/>
            <person name="Jarju S."/>
            <person name="Secka A."/>
            <person name="Antonio M."/>
            <person name="Oren A."/>
            <person name="Chaudhuri R.R."/>
            <person name="La Ragione R."/>
            <person name="Hildebrand F."/>
            <person name="Pallen M.J."/>
        </authorList>
    </citation>
    <scope>NUCLEOTIDE SEQUENCE</scope>
    <source>
        <strain evidence="1">ChiSjej1B19-5720</strain>
    </source>
</reference>
<evidence type="ECO:0008006" key="3">
    <source>
        <dbReference type="Google" id="ProtNLM"/>
    </source>
</evidence>
<name>A0A9D2LU38_9FIRM</name>
<sequence length="87" mass="9914">MKNPFTQKTVYNGTSMSEFNAIRNILELNHIEYKYKTTDLNHNSYLGSQGVTRSMGGNFKEASDSLLYEILVDKEDYDNALGAIKKK</sequence>
<evidence type="ECO:0000313" key="2">
    <source>
        <dbReference type="Proteomes" id="UP000823842"/>
    </source>
</evidence>